<protein>
    <submittedName>
        <fullName evidence="2">Oxidoreductase</fullName>
    </submittedName>
</protein>
<dbReference type="AlphaFoldDB" id="A0A6I4TZG0"/>
<name>A0A6I4TZG0_9SPHN</name>
<keyword evidence="3" id="KW-1185">Reference proteome</keyword>
<dbReference type="RefSeq" id="WP_161392156.1">
    <property type="nucleotide sequence ID" value="NZ_JBHSCP010000002.1"/>
</dbReference>
<dbReference type="InterPro" id="IPR007048">
    <property type="entry name" value="IraD/Gp25-like"/>
</dbReference>
<accession>A0A6I4TZG0</accession>
<proteinExistence type="predicted"/>
<dbReference type="EMBL" id="WTYJ01000003">
    <property type="protein sequence ID" value="MXP00452.1"/>
    <property type="molecule type" value="Genomic_DNA"/>
</dbReference>
<dbReference type="OrthoDB" id="9802846at2"/>
<organism evidence="2 3">
    <name type="scientific">Croceibacterium xixiisoli</name>
    <dbReference type="NCBI Taxonomy" id="1476466"/>
    <lineage>
        <taxon>Bacteria</taxon>
        <taxon>Pseudomonadati</taxon>
        <taxon>Pseudomonadota</taxon>
        <taxon>Alphaproteobacteria</taxon>
        <taxon>Sphingomonadales</taxon>
        <taxon>Erythrobacteraceae</taxon>
        <taxon>Croceibacterium</taxon>
    </lineage>
</organism>
<dbReference type="Proteomes" id="UP000469430">
    <property type="component" value="Unassembled WGS sequence"/>
</dbReference>
<comment type="caution">
    <text evidence="2">The sequence shown here is derived from an EMBL/GenBank/DDBJ whole genome shotgun (WGS) entry which is preliminary data.</text>
</comment>
<evidence type="ECO:0000259" key="1">
    <source>
        <dbReference type="Pfam" id="PF04965"/>
    </source>
</evidence>
<evidence type="ECO:0000313" key="3">
    <source>
        <dbReference type="Proteomes" id="UP000469430"/>
    </source>
</evidence>
<sequence length="116" mass="12664">MTGMSRTTGAQIDGIEHINQSVADILGTLIGTRAGRRDYGSHNPDLIDQPQTAANILRLFASTALALSRWEDRIRLRRVSLERGDQPGAAVLTIDAERTDTASANRSVRLSLPLNR</sequence>
<dbReference type="SUPFAM" id="SSF160719">
    <property type="entry name" value="gpW/gp25-like"/>
    <property type="match status" value="1"/>
</dbReference>
<reference evidence="2 3" key="1">
    <citation type="submission" date="2019-12" db="EMBL/GenBank/DDBJ databases">
        <title>Genomic-based taxomic classification of the family Erythrobacteraceae.</title>
        <authorList>
            <person name="Xu L."/>
        </authorList>
    </citation>
    <scope>NUCLEOTIDE SEQUENCE [LARGE SCALE GENOMIC DNA]</scope>
    <source>
        <strain evidence="2 3">S36</strain>
    </source>
</reference>
<dbReference type="Pfam" id="PF04965">
    <property type="entry name" value="GPW_gp25"/>
    <property type="match status" value="1"/>
</dbReference>
<feature type="domain" description="IraD/Gp25-like" evidence="1">
    <location>
        <begin position="15"/>
        <end position="99"/>
    </location>
</feature>
<dbReference type="Gene3D" id="3.10.450.40">
    <property type="match status" value="1"/>
</dbReference>
<gene>
    <name evidence="2" type="ORF">GRI97_15785</name>
</gene>
<evidence type="ECO:0000313" key="2">
    <source>
        <dbReference type="EMBL" id="MXP00452.1"/>
    </source>
</evidence>